<dbReference type="EMBL" id="MTAO01000037">
    <property type="protein sequence ID" value="POE21724.1"/>
    <property type="molecule type" value="Genomic_DNA"/>
</dbReference>
<organism evidence="2 3">
    <name type="scientific">Pectobacterium odoriferum</name>
    <dbReference type="NCBI Taxonomy" id="78398"/>
    <lineage>
        <taxon>Bacteria</taxon>
        <taxon>Pseudomonadati</taxon>
        <taxon>Pseudomonadota</taxon>
        <taxon>Gammaproteobacteria</taxon>
        <taxon>Enterobacterales</taxon>
        <taxon>Pectobacteriaceae</taxon>
        <taxon>Pectobacterium</taxon>
    </lineage>
</organism>
<dbReference type="Proteomes" id="UP000237274">
    <property type="component" value="Unassembled WGS sequence"/>
</dbReference>
<keyword evidence="1" id="KW-0472">Membrane</keyword>
<evidence type="ECO:0000313" key="3">
    <source>
        <dbReference type="Proteomes" id="UP000237274"/>
    </source>
</evidence>
<evidence type="ECO:0000313" key="2">
    <source>
        <dbReference type="EMBL" id="POE21724.1"/>
    </source>
</evidence>
<feature type="transmembrane region" description="Helical" evidence="1">
    <location>
        <begin position="55"/>
        <end position="75"/>
    </location>
</feature>
<dbReference type="RefSeq" id="WP_039495239.1">
    <property type="nucleotide sequence ID" value="NZ_JADOXW010000103.1"/>
</dbReference>
<protein>
    <submittedName>
        <fullName evidence="2">Uncharacterized protein</fullName>
    </submittedName>
</protein>
<accession>A0ABD6VIE8</accession>
<keyword evidence="1" id="KW-1133">Transmembrane helix</keyword>
<name>A0ABD6VIE8_9GAMM</name>
<proteinExistence type="predicted"/>
<feature type="transmembrane region" description="Helical" evidence="1">
    <location>
        <begin position="113"/>
        <end position="132"/>
    </location>
</feature>
<keyword evidence="1" id="KW-0812">Transmembrane</keyword>
<sequence length="153" mass="17024">MFSAAFNRDINVLPALMLEKMMRDHFHPLLQLSLKRHVMLTLPVNFLFLMQEPGYALLITILSPLAIIIILGPFLHSPTFKWLSGVLAGTAAIVFFPGFALSIILFFSGVSGVKILFCWLALLLGVLSFVLLNHRQLSVVVSEYNRKTGPDLG</sequence>
<evidence type="ECO:0000256" key="1">
    <source>
        <dbReference type="SAM" id="Phobius"/>
    </source>
</evidence>
<gene>
    <name evidence="2" type="ORF">BV926_22760</name>
</gene>
<reference evidence="2 3" key="1">
    <citation type="submission" date="2017-01" db="EMBL/GenBank/DDBJ databases">
        <title>Comparative Genomics of 38 Pectobacterium strains comprising three species revealed the characteristics of Pectobacterium carotovorum.</title>
        <authorList>
            <person name="Xie H."/>
            <person name="Ma Y."/>
            <person name="Li X."/>
        </authorList>
    </citation>
    <scope>NUCLEOTIDE SEQUENCE [LARGE SCALE GENOMIC DNA]</scope>
    <source>
        <strain evidence="2 3">Q142</strain>
    </source>
</reference>
<dbReference type="AlphaFoldDB" id="A0ABD6VIE8"/>
<feature type="transmembrane region" description="Helical" evidence="1">
    <location>
        <begin position="82"/>
        <end position="107"/>
    </location>
</feature>
<comment type="caution">
    <text evidence="2">The sequence shown here is derived from an EMBL/GenBank/DDBJ whole genome shotgun (WGS) entry which is preliminary data.</text>
</comment>